<organism evidence="2 3">
    <name type="scientific">Diplodia seriata</name>
    <dbReference type="NCBI Taxonomy" id="420778"/>
    <lineage>
        <taxon>Eukaryota</taxon>
        <taxon>Fungi</taxon>
        <taxon>Dikarya</taxon>
        <taxon>Ascomycota</taxon>
        <taxon>Pezizomycotina</taxon>
        <taxon>Dothideomycetes</taxon>
        <taxon>Dothideomycetes incertae sedis</taxon>
        <taxon>Botryosphaeriales</taxon>
        <taxon>Botryosphaeriaceae</taxon>
        <taxon>Diplodia</taxon>
    </lineage>
</organism>
<evidence type="ECO:0000313" key="3">
    <source>
        <dbReference type="Proteomes" id="UP000034182"/>
    </source>
</evidence>
<dbReference type="PANTHER" id="PTHR40370">
    <property type="entry name" value="EXPRESSED PROTEIN"/>
    <property type="match status" value="1"/>
</dbReference>
<feature type="domain" description="DUF3074" evidence="1">
    <location>
        <begin position="89"/>
        <end position="289"/>
    </location>
</feature>
<dbReference type="PANTHER" id="PTHR40370:SF1">
    <property type="entry name" value="DUF3074 DOMAIN-CONTAINING PROTEIN"/>
    <property type="match status" value="1"/>
</dbReference>
<dbReference type="AlphaFoldDB" id="A0A0G2EPQ1"/>
<dbReference type="InterPro" id="IPR024500">
    <property type="entry name" value="DUF3074"/>
</dbReference>
<dbReference type="Pfam" id="PF11274">
    <property type="entry name" value="DUF3074"/>
    <property type="match status" value="1"/>
</dbReference>
<comment type="caution">
    <text evidence="2">The sequence shown here is derived from an EMBL/GenBank/DDBJ whole genome shotgun (WGS) entry which is preliminary data.</text>
</comment>
<evidence type="ECO:0000313" key="2">
    <source>
        <dbReference type="EMBL" id="KKY24269.1"/>
    </source>
</evidence>
<reference evidence="2 3" key="2">
    <citation type="submission" date="2015-05" db="EMBL/GenBank/DDBJ databases">
        <title>Distinctive expansion of gene families associated with plant cell wall degradation and secondary metabolism in the genomes of grapevine trunk pathogens.</title>
        <authorList>
            <person name="Lawrence D.P."/>
            <person name="Travadon R."/>
            <person name="Rolshausen P.E."/>
            <person name="Baumgartner K."/>
        </authorList>
    </citation>
    <scope>NUCLEOTIDE SEQUENCE [LARGE SCALE GENOMIC DNA]</scope>
    <source>
        <strain evidence="2">DS831</strain>
    </source>
</reference>
<sequence>MAQPQEPRQLVHLRNLEAADLPPHPKIRAPENHNVQLHDFLQRVLNDGVDFADNQIPGKTSTVMASRPSKASVEVLKSEVRNGTTTEQWVWRRSSHQNKQHFGTATFDEFDANLRAGHSVNEVEWAPTVYDAHMVASWDQEIATINGTVEQGGDLGGTYTDVTMHVYEMCHNPSSLTKNRVFPVVVITAKTGSEGFVVIQIPVDLSIFPRGDVMYTNGRNQDEKDTDLKRKETIPGMYVSVERVKVRGGEVQWVMATASDAKGHVPKCLQKTAVPRAVVKDVGSFFAWLR</sequence>
<dbReference type="SUPFAM" id="SSF55961">
    <property type="entry name" value="Bet v1-like"/>
    <property type="match status" value="1"/>
</dbReference>
<proteinExistence type="predicted"/>
<gene>
    <name evidence="2" type="ORF">UCDDS831_g02602</name>
</gene>
<name>A0A0G2EPQ1_9PEZI</name>
<accession>A0A0G2EPQ1</accession>
<dbReference type="EMBL" id="LAQI01000061">
    <property type="protein sequence ID" value="KKY24269.1"/>
    <property type="molecule type" value="Genomic_DNA"/>
</dbReference>
<reference evidence="2 3" key="1">
    <citation type="submission" date="2015-03" db="EMBL/GenBank/DDBJ databases">
        <authorList>
            <person name="Morales-Cruz A."/>
            <person name="Amrine K.C."/>
            <person name="Cantu D."/>
        </authorList>
    </citation>
    <scope>NUCLEOTIDE SEQUENCE [LARGE SCALE GENOMIC DNA]</scope>
    <source>
        <strain evidence="2">DS831</strain>
    </source>
</reference>
<protein>
    <recommendedName>
        <fullName evidence="1">DUF3074 domain-containing protein</fullName>
    </recommendedName>
</protein>
<dbReference type="Proteomes" id="UP000034182">
    <property type="component" value="Unassembled WGS sequence"/>
</dbReference>
<evidence type="ECO:0000259" key="1">
    <source>
        <dbReference type="Pfam" id="PF11274"/>
    </source>
</evidence>